<dbReference type="PANTHER" id="PTHR43302">
    <property type="entry name" value="TRANSPORTER ARSB-RELATED"/>
    <property type="match status" value="1"/>
</dbReference>
<dbReference type="OrthoDB" id="442352at2759"/>
<feature type="transmembrane region" description="Helical" evidence="7">
    <location>
        <begin position="17"/>
        <end position="34"/>
    </location>
</feature>
<reference evidence="9 10" key="1">
    <citation type="submission" date="2016-07" db="EMBL/GenBank/DDBJ databases">
        <title>Pervasive Adenine N6-methylation of Active Genes in Fungi.</title>
        <authorList>
            <consortium name="DOE Joint Genome Institute"/>
            <person name="Mondo S.J."/>
            <person name="Dannebaum R.O."/>
            <person name="Kuo R.C."/>
            <person name="Labutti K."/>
            <person name="Haridas S."/>
            <person name="Kuo A."/>
            <person name="Salamov A."/>
            <person name="Ahrendt S.R."/>
            <person name="Lipzen A."/>
            <person name="Sullivan W."/>
            <person name="Andreopoulos W.B."/>
            <person name="Clum A."/>
            <person name="Lindquist E."/>
            <person name="Daum C."/>
            <person name="Ramamoorthy G.K."/>
            <person name="Gryganskyi A."/>
            <person name="Culley D."/>
            <person name="Magnuson J.K."/>
            <person name="James T.Y."/>
            <person name="O'Malley M.A."/>
            <person name="Stajich J.E."/>
            <person name="Spatafora J.W."/>
            <person name="Visel A."/>
            <person name="Grigoriev I.V."/>
        </authorList>
    </citation>
    <scope>NUCLEOTIDE SEQUENCE [LARGE SCALE GENOMIC DNA]</scope>
    <source>
        <strain evidence="9 10">CBS 931.73</strain>
    </source>
</reference>
<evidence type="ECO:0000256" key="1">
    <source>
        <dbReference type="ARBA" id="ARBA00004651"/>
    </source>
</evidence>
<feature type="transmembrane region" description="Helical" evidence="7">
    <location>
        <begin position="190"/>
        <end position="213"/>
    </location>
</feature>
<feature type="transmembrane region" description="Helical" evidence="7">
    <location>
        <begin position="70"/>
        <end position="88"/>
    </location>
</feature>
<feature type="transmembrane region" description="Helical" evidence="7">
    <location>
        <begin position="487"/>
        <end position="517"/>
    </location>
</feature>
<evidence type="ECO:0000313" key="9">
    <source>
        <dbReference type="EMBL" id="ORX84855.1"/>
    </source>
</evidence>
<dbReference type="STRING" id="1314790.A0A1Y1XGH5"/>
<keyword evidence="3" id="KW-1003">Cell membrane</keyword>
<dbReference type="EMBL" id="MCFE01000601">
    <property type="protein sequence ID" value="ORX84855.1"/>
    <property type="molecule type" value="Genomic_DNA"/>
</dbReference>
<gene>
    <name evidence="9" type="ORF">K493DRAFT_320046</name>
</gene>
<keyword evidence="5 7" id="KW-1133">Transmembrane helix</keyword>
<dbReference type="AlphaFoldDB" id="A0A1Y1XGH5"/>
<evidence type="ECO:0000256" key="3">
    <source>
        <dbReference type="ARBA" id="ARBA00022475"/>
    </source>
</evidence>
<feature type="transmembrane region" description="Helical" evidence="7">
    <location>
        <begin position="452"/>
        <end position="475"/>
    </location>
</feature>
<feature type="transmembrane region" description="Helical" evidence="7">
    <location>
        <begin position="46"/>
        <end position="64"/>
    </location>
</feature>
<dbReference type="GO" id="GO:0005886">
    <property type="term" value="C:plasma membrane"/>
    <property type="evidence" value="ECO:0007669"/>
    <property type="project" value="UniProtKB-SubCell"/>
</dbReference>
<feature type="domain" description="Citrate transporter-like" evidence="8">
    <location>
        <begin position="29"/>
        <end position="533"/>
    </location>
</feature>
<dbReference type="GO" id="GO:0055085">
    <property type="term" value="P:transmembrane transport"/>
    <property type="evidence" value="ECO:0007669"/>
    <property type="project" value="InterPro"/>
</dbReference>
<feature type="transmembrane region" description="Helical" evidence="7">
    <location>
        <begin position="529"/>
        <end position="554"/>
    </location>
</feature>
<keyword evidence="4 7" id="KW-0812">Transmembrane</keyword>
<dbReference type="PANTHER" id="PTHR43302:SF5">
    <property type="entry name" value="TRANSPORTER ARSB-RELATED"/>
    <property type="match status" value="1"/>
</dbReference>
<feature type="transmembrane region" description="Helical" evidence="7">
    <location>
        <begin position="399"/>
        <end position="432"/>
    </location>
</feature>
<accession>A0A1Y1XGH5</accession>
<comment type="subcellular location">
    <subcellularLocation>
        <location evidence="1">Cell membrane</location>
        <topology evidence="1">Multi-pass membrane protein</topology>
    </subcellularLocation>
</comment>
<keyword evidence="2" id="KW-0813">Transport</keyword>
<dbReference type="Pfam" id="PF03600">
    <property type="entry name" value="CitMHS"/>
    <property type="match status" value="1"/>
</dbReference>
<keyword evidence="10" id="KW-1185">Reference proteome</keyword>
<name>A0A1Y1XGH5_9FUNG</name>
<dbReference type="InParanoid" id="A0A1Y1XGH5"/>
<dbReference type="InterPro" id="IPR004680">
    <property type="entry name" value="Cit_transptr-like_dom"/>
</dbReference>
<evidence type="ECO:0000256" key="7">
    <source>
        <dbReference type="SAM" id="Phobius"/>
    </source>
</evidence>
<keyword evidence="6 7" id="KW-0472">Membrane</keyword>
<evidence type="ECO:0000256" key="6">
    <source>
        <dbReference type="ARBA" id="ARBA00023136"/>
    </source>
</evidence>
<organism evidence="9 10">
    <name type="scientific">Basidiobolus meristosporus CBS 931.73</name>
    <dbReference type="NCBI Taxonomy" id="1314790"/>
    <lineage>
        <taxon>Eukaryota</taxon>
        <taxon>Fungi</taxon>
        <taxon>Fungi incertae sedis</taxon>
        <taxon>Zoopagomycota</taxon>
        <taxon>Entomophthoromycotina</taxon>
        <taxon>Basidiobolomycetes</taxon>
        <taxon>Basidiobolales</taxon>
        <taxon>Basidiobolaceae</taxon>
        <taxon>Basidiobolus</taxon>
    </lineage>
</organism>
<protein>
    <recommendedName>
        <fullName evidence="8">Citrate transporter-like domain-containing protein</fullName>
    </recommendedName>
</protein>
<evidence type="ECO:0000256" key="2">
    <source>
        <dbReference type="ARBA" id="ARBA00022448"/>
    </source>
</evidence>
<evidence type="ECO:0000256" key="5">
    <source>
        <dbReference type="ARBA" id="ARBA00022989"/>
    </source>
</evidence>
<dbReference type="Proteomes" id="UP000193498">
    <property type="component" value="Unassembled WGS sequence"/>
</dbReference>
<evidence type="ECO:0000256" key="4">
    <source>
        <dbReference type="ARBA" id="ARBA00022692"/>
    </source>
</evidence>
<evidence type="ECO:0000259" key="8">
    <source>
        <dbReference type="Pfam" id="PF03600"/>
    </source>
</evidence>
<comment type="caution">
    <text evidence="9">The sequence shown here is derived from an EMBL/GenBank/DDBJ whole genome shotgun (WGS) entry which is preliminary data.</text>
</comment>
<evidence type="ECO:0000313" key="10">
    <source>
        <dbReference type="Proteomes" id="UP000193498"/>
    </source>
</evidence>
<sequence length="598" mass="66249">MMEATDIQIPRLDYHSYQTYTAILICVIALISFAKVRAGLNINRSIFSLIAGGSMVALDVITPAEAYSSLHGSTLLLLFAFMIIMTRINDKGFVYYFRQILLKGAPTPLNLMLRLSLLSGLLGFFFMSDISAVYVCTVVITLCEDYSLNIEPFAVAAVTSSNIGSIASVVGNINSLLAHEMIADLDFNQYFLRMSIPAFVGLLVNAVFLGLYYRRSLPVFRLQASSYAEHNHIAINSPEFYKIAEEYRKAAQNRNTLYIDERLEAQPVGPICINIHDGSAKEDTPLLGSPVPIYCEILSTSPESIPVYETIDAPPSTPIDPSVAVLPIPRTRCPPSPPPTLLIPPAGFSPSSSSCLSPNSSCLSPCSSRYSPTRKKHGLFFDKTIIGFLEFWRDHYRSIIFGSAIVFMYTGIALENHVGWTALVVALIIALVENRDGHNDLFADLDFPSLAYYFGLFIMIRGIQETPLLIDAWKLACSKLAVNDNPIVLLASLVFFVTSFNIVLSPVATLLLLLPLMENMIDEIYGQKLIWLLVWCIALTSNLLFTGSAVGFAMNETIKFSTVDSIRTHFGKSRIWLRYSLWTTPIIMVLGIAIICLY</sequence>
<feature type="transmembrane region" description="Helical" evidence="7">
    <location>
        <begin position="575"/>
        <end position="595"/>
    </location>
</feature>
<proteinExistence type="predicted"/>